<evidence type="ECO:0000313" key="2">
    <source>
        <dbReference type="Proteomes" id="UP000319801"/>
    </source>
</evidence>
<evidence type="ECO:0000313" key="1">
    <source>
        <dbReference type="EMBL" id="TSK34837.1"/>
    </source>
</evidence>
<organism evidence="1 2">
    <name type="scientific">Bagarius yarrelli</name>
    <name type="common">Goonch</name>
    <name type="synonym">Bagrus yarrelli</name>
    <dbReference type="NCBI Taxonomy" id="175774"/>
    <lineage>
        <taxon>Eukaryota</taxon>
        <taxon>Metazoa</taxon>
        <taxon>Chordata</taxon>
        <taxon>Craniata</taxon>
        <taxon>Vertebrata</taxon>
        <taxon>Euteleostomi</taxon>
        <taxon>Actinopterygii</taxon>
        <taxon>Neopterygii</taxon>
        <taxon>Teleostei</taxon>
        <taxon>Ostariophysi</taxon>
        <taxon>Siluriformes</taxon>
        <taxon>Sisoridae</taxon>
        <taxon>Sisorinae</taxon>
        <taxon>Bagarius</taxon>
    </lineage>
</organism>
<keyword evidence="2" id="KW-1185">Reference proteome</keyword>
<reference evidence="1 2" key="1">
    <citation type="journal article" date="2019" name="Genome Biol. Evol.">
        <title>Whole-Genome Sequencing of the Giant Devil Catfish, Bagarius yarrelli.</title>
        <authorList>
            <person name="Jiang W."/>
            <person name="Lv Y."/>
            <person name="Cheng L."/>
            <person name="Yang K."/>
            <person name="Chao B."/>
            <person name="Wang X."/>
            <person name="Li Y."/>
            <person name="Pan X."/>
            <person name="You X."/>
            <person name="Zhang Y."/>
            <person name="Yang J."/>
            <person name="Li J."/>
            <person name="Zhang X."/>
            <person name="Liu S."/>
            <person name="Sun C."/>
            <person name="Yang J."/>
            <person name="Shi Q."/>
        </authorList>
    </citation>
    <scope>NUCLEOTIDE SEQUENCE [LARGE SCALE GENOMIC DNA]</scope>
    <source>
        <strain evidence="1">JWS20170419001</strain>
        <tissue evidence="1">Muscle</tissue>
    </source>
</reference>
<comment type="caution">
    <text evidence="1">The sequence shown here is derived from an EMBL/GenBank/DDBJ whole genome shotgun (WGS) entry which is preliminary data.</text>
</comment>
<proteinExistence type="predicted"/>
<dbReference type="Proteomes" id="UP000319801">
    <property type="component" value="Unassembled WGS sequence"/>
</dbReference>
<dbReference type="EMBL" id="VCAZ01000010">
    <property type="protein sequence ID" value="TSK34837.1"/>
    <property type="molecule type" value="Genomic_DNA"/>
</dbReference>
<dbReference type="AlphaFoldDB" id="A0A556TQ79"/>
<name>A0A556TQ79_BAGYA</name>
<accession>A0A556TQ79</accession>
<protein>
    <submittedName>
        <fullName evidence="1">Uncharacterized protein</fullName>
    </submittedName>
</protein>
<sequence>MDVLLRMIILTAGLSSWKQQVHLILPSPPPSDSPFPLSTSEPMAVFPWSGKRHWFWAERTSYLLPEAVSMLMFLQVASICNATPPVHTQPYSANSSGNNAPVWHKKNFNLSLL</sequence>
<gene>
    <name evidence="1" type="ORF">Baya_4445</name>
</gene>